<dbReference type="eggNOG" id="COG0616">
    <property type="taxonomic scope" value="Bacteria"/>
</dbReference>
<dbReference type="STRING" id="452637.Oter_2598"/>
<gene>
    <name evidence="2" type="ordered locus">Oter_2598</name>
</gene>
<evidence type="ECO:0000256" key="1">
    <source>
        <dbReference type="SAM" id="MobiDB-lite"/>
    </source>
</evidence>
<name>B1ZTZ8_OPITP</name>
<dbReference type="AlphaFoldDB" id="B1ZTZ8"/>
<accession>B1ZTZ8</accession>
<dbReference type="EMBL" id="CP001032">
    <property type="protein sequence ID" value="ACB75880.1"/>
    <property type="molecule type" value="Genomic_DNA"/>
</dbReference>
<organism evidence="2 3">
    <name type="scientific">Opitutus terrae (strain DSM 11246 / JCM 15787 / PB90-1)</name>
    <dbReference type="NCBI Taxonomy" id="452637"/>
    <lineage>
        <taxon>Bacteria</taxon>
        <taxon>Pseudomonadati</taxon>
        <taxon>Verrucomicrobiota</taxon>
        <taxon>Opitutia</taxon>
        <taxon>Opitutales</taxon>
        <taxon>Opitutaceae</taxon>
        <taxon>Opitutus</taxon>
    </lineage>
</organism>
<reference evidence="2 3" key="1">
    <citation type="journal article" date="2011" name="J. Bacteriol.">
        <title>Genome sequence of the verrucomicrobium Opitutus terrae PB90-1, an abundant inhabitant of rice paddy soil ecosystems.</title>
        <authorList>
            <person name="van Passel M.W."/>
            <person name="Kant R."/>
            <person name="Palva A."/>
            <person name="Copeland A."/>
            <person name="Lucas S."/>
            <person name="Lapidus A."/>
            <person name="Glavina del Rio T."/>
            <person name="Pitluck S."/>
            <person name="Goltsman E."/>
            <person name="Clum A."/>
            <person name="Sun H."/>
            <person name="Schmutz J."/>
            <person name="Larimer F.W."/>
            <person name="Land M.L."/>
            <person name="Hauser L."/>
            <person name="Kyrpides N."/>
            <person name="Mikhailova N."/>
            <person name="Richardson P.P."/>
            <person name="Janssen P.H."/>
            <person name="de Vos W.M."/>
            <person name="Smidt H."/>
        </authorList>
    </citation>
    <scope>NUCLEOTIDE SEQUENCE [LARGE SCALE GENOMIC DNA]</scope>
    <source>
        <strain evidence="3">DSM 11246 / JCM 15787 / PB90-1</strain>
    </source>
</reference>
<evidence type="ECO:0008006" key="4">
    <source>
        <dbReference type="Google" id="ProtNLM"/>
    </source>
</evidence>
<dbReference type="InterPro" id="IPR029045">
    <property type="entry name" value="ClpP/crotonase-like_dom_sf"/>
</dbReference>
<dbReference type="Gene3D" id="3.90.226.10">
    <property type="entry name" value="2-enoyl-CoA Hydratase, Chain A, domain 1"/>
    <property type="match status" value="1"/>
</dbReference>
<dbReference type="Proteomes" id="UP000007013">
    <property type="component" value="Chromosome"/>
</dbReference>
<protein>
    <recommendedName>
        <fullName evidence="4">Peptidase S49 domain-containing protein</fullName>
    </recommendedName>
</protein>
<sequence length="235" mass="24805">MFVCGTSMLCAQDPAPSSIFTIPIKGSVTEQRGREIVAQIKGVPASVRTIAVFVDSDGGALPDILAVADALSGARVTTVAYVKNAVASAVFIVASCDRVVSDRAALLGGAGVVSRDFLCLSDSLFSAVREELTVKLRRYSEQKHHDSDIFGAMLDHQSSLIRGGRQWKARGEILSLTADEMVALGVAESRWDSLQAFIADLTQTPNQTPQRNAGSRPSSGDSPVSETPSSLGPRG</sequence>
<proteinExistence type="predicted"/>
<evidence type="ECO:0000313" key="2">
    <source>
        <dbReference type="EMBL" id="ACB75880.1"/>
    </source>
</evidence>
<feature type="region of interest" description="Disordered" evidence="1">
    <location>
        <begin position="202"/>
        <end position="235"/>
    </location>
</feature>
<evidence type="ECO:0000313" key="3">
    <source>
        <dbReference type="Proteomes" id="UP000007013"/>
    </source>
</evidence>
<dbReference type="KEGG" id="ote:Oter_2598"/>
<keyword evidence="3" id="KW-1185">Reference proteome</keyword>
<dbReference type="HOGENOM" id="CLU_1179276_0_0_0"/>
<dbReference type="SUPFAM" id="SSF52096">
    <property type="entry name" value="ClpP/crotonase"/>
    <property type="match status" value="1"/>
</dbReference>